<evidence type="ECO:0000313" key="1">
    <source>
        <dbReference type="EMBL" id="JAP08591.1"/>
    </source>
</evidence>
<organism evidence="1">
    <name type="scientific">Solanum chacoense</name>
    <name type="common">Chaco potato</name>
    <dbReference type="NCBI Taxonomy" id="4108"/>
    <lineage>
        <taxon>Eukaryota</taxon>
        <taxon>Viridiplantae</taxon>
        <taxon>Streptophyta</taxon>
        <taxon>Embryophyta</taxon>
        <taxon>Tracheophyta</taxon>
        <taxon>Spermatophyta</taxon>
        <taxon>Magnoliopsida</taxon>
        <taxon>eudicotyledons</taxon>
        <taxon>Gunneridae</taxon>
        <taxon>Pentapetalae</taxon>
        <taxon>asterids</taxon>
        <taxon>lamiids</taxon>
        <taxon>Solanales</taxon>
        <taxon>Solanaceae</taxon>
        <taxon>Solanoideae</taxon>
        <taxon>Solaneae</taxon>
        <taxon>Solanum</taxon>
    </lineage>
</organism>
<proteinExistence type="predicted"/>
<accession>A0A0V0GK48</accession>
<protein>
    <submittedName>
        <fullName evidence="1">Putative ovule protein</fullName>
    </submittedName>
</protein>
<dbReference type="AlphaFoldDB" id="A0A0V0GK48"/>
<sequence>RCIDYSYVVCAFSTRVVFLIHLEVHGLPNVCNALFVFKIGLDKKLSLFVLKKVWSFLKKIELCIFCCFRKK</sequence>
<dbReference type="EMBL" id="GEDG01036639">
    <property type="protein sequence ID" value="JAP08591.1"/>
    <property type="molecule type" value="Transcribed_RNA"/>
</dbReference>
<reference evidence="1" key="1">
    <citation type="submission" date="2015-12" db="EMBL/GenBank/DDBJ databases">
        <title>Gene expression during late stages of embryo sac development: a critical building block for successful pollen-pistil interactions.</title>
        <authorList>
            <person name="Liu Y."/>
            <person name="Joly V."/>
            <person name="Sabar M."/>
            <person name="Matton D.P."/>
        </authorList>
    </citation>
    <scope>NUCLEOTIDE SEQUENCE</scope>
</reference>
<feature type="non-terminal residue" evidence="1">
    <location>
        <position position="1"/>
    </location>
</feature>
<name>A0A0V0GK48_SOLCH</name>